<protein>
    <submittedName>
        <fullName evidence="3">DMT family transporter</fullName>
    </submittedName>
</protein>
<feature type="transmembrane region" description="Helical" evidence="1">
    <location>
        <begin position="122"/>
        <end position="143"/>
    </location>
</feature>
<dbReference type="Pfam" id="PF00892">
    <property type="entry name" value="EamA"/>
    <property type="match status" value="1"/>
</dbReference>
<feature type="domain" description="EamA" evidence="2">
    <location>
        <begin position="7"/>
        <end position="138"/>
    </location>
</feature>
<dbReference type="EMBL" id="CP073581">
    <property type="protein sequence ID" value="QUJ75254.1"/>
    <property type="molecule type" value="Genomic_DNA"/>
</dbReference>
<name>A0A975JB58_9RHOB</name>
<keyword evidence="1" id="KW-0472">Membrane</keyword>
<organism evidence="3 4">
    <name type="scientific">Sulfitobacter albidus</name>
    <dbReference type="NCBI Taxonomy" id="2829501"/>
    <lineage>
        <taxon>Bacteria</taxon>
        <taxon>Pseudomonadati</taxon>
        <taxon>Pseudomonadota</taxon>
        <taxon>Alphaproteobacteria</taxon>
        <taxon>Rhodobacterales</taxon>
        <taxon>Roseobacteraceae</taxon>
        <taxon>Sulfitobacter</taxon>
    </lineage>
</organism>
<sequence>MQRLLPLFLLLVTGAMLGATTNMAKIAGEQGIAPLAFVAWSITGAAIVLGVVAFARGNLPAINARTLEYFVIAAFVTTAATNLIFFSAVPRVGASFVALAISFPPLLTYLGALALGMERFDVLRASGVALALAGAVVLAAYQLSVPDASVFWIILTLCGPVLLAIGNLYRTLRWPEGETGDALAPGMLAAAAVMLLLAGFLPGFTLSVPQGGLPYLLIIVQIGLFAGQFLLLFALQKVGGPVLLSLLGAVGAITGVPVAIFALGEAPPAGLIYAVPLIFAGIALVTWGGLRATRADTRT</sequence>
<dbReference type="InterPro" id="IPR037185">
    <property type="entry name" value="EmrE-like"/>
</dbReference>
<feature type="transmembrane region" description="Helical" evidence="1">
    <location>
        <begin position="182"/>
        <end position="201"/>
    </location>
</feature>
<reference evidence="3" key="1">
    <citation type="submission" date="2021-04" db="EMBL/GenBank/DDBJ databases">
        <title>Complete genome sequence for Sulfitobacter sp. strain JK7-1.</title>
        <authorList>
            <person name="Park S.-J."/>
        </authorList>
    </citation>
    <scope>NUCLEOTIDE SEQUENCE</scope>
    <source>
        <strain evidence="3">JK7-1</strain>
    </source>
</reference>
<evidence type="ECO:0000256" key="1">
    <source>
        <dbReference type="SAM" id="Phobius"/>
    </source>
</evidence>
<dbReference type="InterPro" id="IPR000620">
    <property type="entry name" value="EamA_dom"/>
</dbReference>
<accession>A0A975JB58</accession>
<feature type="transmembrane region" description="Helical" evidence="1">
    <location>
        <begin position="67"/>
        <end position="88"/>
    </location>
</feature>
<evidence type="ECO:0000259" key="2">
    <source>
        <dbReference type="Pfam" id="PF00892"/>
    </source>
</evidence>
<dbReference type="SUPFAM" id="SSF103481">
    <property type="entry name" value="Multidrug resistance efflux transporter EmrE"/>
    <property type="match status" value="2"/>
</dbReference>
<feature type="transmembrane region" description="Helical" evidence="1">
    <location>
        <begin position="94"/>
        <end position="115"/>
    </location>
</feature>
<feature type="transmembrane region" description="Helical" evidence="1">
    <location>
        <begin position="149"/>
        <end position="170"/>
    </location>
</feature>
<proteinExistence type="predicted"/>
<dbReference type="Proteomes" id="UP000683291">
    <property type="component" value="Chromosome 1"/>
</dbReference>
<dbReference type="RefSeq" id="WP_212703459.1">
    <property type="nucleotide sequence ID" value="NZ_CP073581.1"/>
</dbReference>
<feature type="transmembrane region" description="Helical" evidence="1">
    <location>
        <begin position="213"/>
        <end position="235"/>
    </location>
</feature>
<keyword evidence="4" id="KW-1185">Reference proteome</keyword>
<evidence type="ECO:0000313" key="4">
    <source>
        <dbReference type="Proteomes" id="UP000683291"/>
    </source>
</evidence>
<keyword evidence="1" id="KW-0812">Transmembrane</keyword>
<dbReference type="AlphaFoldDB" id="A0A975JB58"/>
<feature type="transmembrane region" description="Helical" evidence="1">
    <location>
        <begin position="33"/>
        <end position="55"/>
    </location>
</feature>
<dbReference type="KEGG" id="sual:KDD17_09535"/>
<keyword evidence="1" id="KW-1133">Transmembrane helix</keyword>
<dbReference type="GO" id="GO:0016020">
    <property type="term" value="C:membrane"/>
    <property type="evidence" value="ECO:0007669"/>
    <property type="project" value="InterPro"/>
</dbReference>
<evidence type="ECO:0000313" key="3">
    <source>
        <dbReference type="EMBL" id="QUJ75254.1"/>
    </source>
</evidence>
<gene>
    <name evidence="3" type="ORF">KDD17_09535</name>
</gene>
<feature type="transmembrane region" description="Helical" evidence="1">
    <location>
        <begin position="242"/>
        <end position="264"/>
    </location>
</feature>
<feature type="transmembrane region" description="Helical" evidence="1">
    <location>
        <begin position="270"/>
        <end position="290"/>
    </location>
</feature>